<organism evidence="13 14">
    <name type="scientific">Lactobacillus kalixensis DSM 16043</name>
    <dbReference type="NCBI Taxonomy" id="1423763"/>
    <lineage>
        <taxon>Bacteria</taxon>
        <taxon>Bacillati</taxon>
        <taxon>Bacillota</taxon>
        <taxon>Bacilli</taxon>
        <taxon>Lactobacillales</taxon>
        <taxon>Lactobacillaceae</taxon>
        <taxon>Lactobacillus</taxon>
    </lineage>
</organism>
<evidence type="ECO:0000259" key="12">
    <source>
        <dbReference type="Pfam" id="PF02096"/>
    </source>
</evidence>
<evidence type="ECO:0000256" key="4">
    <source>
        <dbReference type="ARBA" id="ARBA00022692"/>
    </source>
</evidence>
<feature type="transmembrane region" description="Helical" evidence="11">
    <location>
        <begin position="240"/>
        <end position="260"/>
    </location>
</feature>
<evidence type="ECO:0000256" key="5">
    <source>
        <dbReference type="ARBA" id="ARBA00022927"/>
    </source>
</evidence>
<keyword evidence="4 9" id="KW-0812">Transmembrane</keyword>
<evidence type="ECO:0000256" key="9">
    <source>
        <dbReference type="RuleBase" id="RU003945"/>
    </source>
</evidence>
<feature type="compositionally biased region" description="Basic and acidic residues" evidence="10">
    <location>
        <begin position="296"/>
        <end position="311"/>
    </location>
</feature>
<comment type="subcellular location">
    <subcellularLocation>
        <location evidence="1">Cell membrane</location>
        <topology evidence="1">Multi-pass membrane protein</topology>
    </subcellularLocation>
    <subcellularLocation>
        <location evidence="9">Membrane</location>
        <topology evidence="9">Multi-pass membrane protein</topology>
    </subcellularLocation>
</comment>
<dbReference type="Pfam" id="PF02096">
    <property type="entry name" value="60KD_IMP"/>
    <property type="match status" value="1"/>
</dbReference>
<dbReference type="InterPro" id="IPR001708">
    <property type="entry name" value="YidC/ALB3/OXA1/COX18"/>
</dbReference>
<evidence type="ECO:0000256" key="10">
    <source>
        <dbReference type="SAM" id="MobiDB-lite"/>
    </source>
</evidence>
<proteinExistence type="inferred from homology"/>
<dbReference type="PANTHER" id="PTHR12428">
    <property type="entry name" value="OXA1"/>
    <property type="match status" value="1"/>
</dbReference>
<keyword evidence="6 11" id="KW-1133">Transmembrane helix</keyword>
<protein>
    <submittedName>
        <fullName evidence="13">Membrane protein chaperone OxaA</fullName>
    </submittedName>
</protein>
<evidence type="ECO:0000256" key="1">
    <source>
        <dbReference type="ARBA" id="ARBA00004651"/>
    </source>
</evidence>
<comment type="similarity">
    <text evidence="9">Belongs to the OXA1/ALB3/YidC family.</text>
</comment>
<accession>A0A0R1UC68</accession>
<dbReference type="STRING" id="1423763.FC46_GL001284"/>
<dbReference type="InterPro" id="IPR028055">
    <property type="entry name" value="YidC/Oxa/ALB_C"/>
</dbReference>
<dbReference type="PROSITE" id="PS51257">
    <property type="entry name" value="PROKAR_LIPOPROTEIN"/>
    <property type="match status" value="1"/>
</dbReference>
<feature type="transmembrane region" description="Helical" evidence="11">
    <location>
        <begin position="141"/>
        <end position="166"/>
    </location>
</feature>
<dbReference type="Proteomes" id="UP000051036">
    <property type="component" value="Unassembled WGS sequence"/>
</dbReference>
<dbReference type="PANTHER" id="PTHR12428:SF65">
    <property type="entry name" value="CYTOCHROME C OXIDASE ASSEMBLY PROTEIN COX18, MITOCHONDRIAL"/>
    <property type="match status" value="1"/>
</dbReference>
<evidence type="ECO:0000313" key="14">
    <source>
        <dbReference type="Proteomes" id="UP000051036"/>
    </source>
</evidence>
<dbReference type="GO" id="GO:0032977">
    <property type="term" value="F:membrane insertase activity"/>
    <property type="evidence" value="ECO:0007669"/>
    <property type="project" value="InterPro"/>
</dbReference>
<comment type="caution">
    <text evidence="13">The sequence shown here is derived from an EMBL/GenBank/DDBJ whole genome shotgun (WGS) entry which is preliminary data.</text>
</comment>
<evidence type="ECO:0000256" key="11">
    <source>
        <dbReference type="SAM" id="Phobius"/>
    </source>
</evidence>
<dbReference type="EMBL" id="AZFM01000004">
    <property type="protein sequence ID" value="KRL90991.1"/>
    <property type="molecule type" value="Genomic_DNA"/>
</dbReference>
<feature type="region of interest" description="Disordered" evidence="10">
    <location>
        <begin position="295"/>
        <end position="321"/>
    </location>
</feature>
<name>A0A0R1UC68_9LACO</name>
<feature type="domain" description="Membrane insertase YidC/Oxa/ALB C-terminal" evidence="12">
    <location>
        <begin position="69"/>
        <end position="256"/>
    </location>
</feature>
<keyword evidence="5" id="KW-0653">Protein transport</keyword>
<feature type="compositionally biased region" description="Basic residues" evidence="10">
    <location>
        <begin position="312"/>
        <end position="321"/>
    </location>
</feature>
<feature type="transmembrane region" description="Helical" evidence="11">
    <location>
        <begin position="186"/>
        <end position="206"/>
    </location>
</feature>
<sequence>MKKYRKYAGVLTLVLLVSLVLTGCSGGNINTSTPPHGGIYGWIFQYISLPIQRIMLSTGNAIGGADGIGWSIVIITLVVRTILLPLMLSQQKKSVTQQEKMRRLQPQMKLIQEAMRRKPITPEQQMQLSTWQRELYSKNNVSMIGGVGCLPLLIQMPIMIGIYQAVAYSSVMRHATFFGISLNDKSVVLAIVATVFAVIQGYLSLIGIPEEQKKTMQSMMFMNPIMTLFFSLSFSGALALYWAAGNFVMIIQQLIVTFIITPNEKKRVAKELENNPTQIVVTQADIDDLFSTKTTNKADSKTQELHQDLRKRNQGKQQKRK</sequence>
<dbReference type="RefSeq" id="WP_057797378.1">
    <property type="nucleotide sequence ID" value="NZ_AZFM01000004.1"/>
</dbReference>
<keyword evidence="2" id="KW-0813">Transport</keyword>
<dbReference type="OrthoDB" id="9780552at2"/>
<reference evidence="13 14" key="1">
    <citation type="journal article" date="2015" name="Genome Announc.">
        <title>Expanding the biotechnology potential of lactobacilli through comparative genomics of 213 strains and associated genera.</title>
        <authorList>
            <person name="Sun Z."/>
            <person name="Harris H.M."/>
            <person name="McCann A."/>
            <person name="Guo C."/>
            <person name="Argimon S."/>
            <person name="Zhang W."/>
            <person name="Yang X."/>
            <person name="Jeffery I.B."/>
            <person name="Cooney J.C."/>
            <person name="Kagawa T.F."/>
            <person name="Liu W."/>
            <person name="Song Y."/>
            <person name="Salvetti E."/>
            <person name="Wrobel A."/>
            <person name="Rasinkangas P."/>
            <person name="Parkhill J."/>
            <person name="Rea M.C."/>
            <person name="O'Sullivan O."/>
            <person name="Ritari J."/>
            <person name="Douillard F.P."/>
            <person name="Paul Ross R."/>
            <person name="Yang R."/>
            <person name="Briner A.E."/>
            <person name="Felis G.E."/>
            <person name="de Vos W.M."/>
            <person name="Barrangou R."/>
            <person name="Klaenhammer T.R."/>
            <person name="Caufield P.W."/>
            <person name="Cui Y."/>
            <person name="Zhang H."/>
            <person name="O'Toole P.W."/>
        </authorList>
    </citation>
    <scope>NUCLEOTIDE SEQUENCE [LARGE SCALE GENOMIC DNA]</scope>
    <source>
        <strain evidence="13 14">DSM 16043</strain>
    </source>
</reference>
<evidence type="ECO:0000256" key="7">
    <source>
        <dbReference type="ARBA" id="ARBA00023136"/>
    </source>
</evidence>
<evidence type="ECO:0000256" key="2">
    <source>
        <dbReference type="ARBA" id="ARBA00022448"/>
    </source>
</evidence>
<evidence type="ECO:0000256" key="3">
    <source>
        <dbReference type="ARBA" id="ARBA00022475"/>
    </source>
</evidence>
<dbReference type="PATRIC" id="fig|1423763.3.peg.1301"/>
<dbReference type="InterPro" id="IPR047196">
    <property type="entry name" value="YidC_ALB_C"/>
</dbReference>
<evidence type="ECO:0000256" key="6">
    <source>
        <dbReference type="ARBA" id="ARBA00022989"/>
    </source>
</evidence>
<dbReference type="GO" id="GO:0015031">
    <property type="term" value="P:protein transport"/>
    <property type="evidence" value="ECO:0007669"/>
    <property type="project" value="UniProtKB-KW"/>
</dbReference>
<keyword evidence="14" id="KW-1185">Reference proteome</keyword>
<gene>
    <name evidence="13" type="ORF">FC46_GL001284</name>
</gene>
<keyword evidence="7 11" id="KW-0472">Membrane</keyword>
<dbReference type="NCBIfam" id="TIGR03592">
    <property type="entry name" value="yidC_oxa1_cterm"/>
    <property type="match status" value="1"/>
</dbReference>
<keyword evidence="3" id="KW-1003">Cell membrane</keyword>
<evidence type="ECO:0000313" key="13">
    <source>
        <dbReference type="EMBL" id="KRL90991.1"/>
    </source>
</evidence>
<dbReference type="AlphaFoldDB" id="A0A0R1UC68"/>
<feature type="transmembrane region" description="Helical" evidence="11">
    <location>
        <begin position="68"/>
        <end position="88"/>
    </location>
</feature>
<dbReference type="CDD" id="cd20070">
    <property type="entry name" value="5TM_YidC_Alb3"/>
    <property type="match status" value="1"/>
</dbReference>
<dbReference type="GO" id="GO:0005886">
    <property type="term" value="C:plasma membrane"/>
    <property type="evidence" value="ECO:0007669"/>
    <property type="project" value="UniProtKB-SubCell"/>
</dbReference>
<evidence type="ECO:0000256" key="8">
    <source>
        <dbReference type="ARBA" id="ARBA00023186"/>
    </source>
</evidence>
<dbReference type="PRINTS" id="PR00701">
    <property type="entry name" value="60KDINNERMP"/>
</dbReference>
<dbReference type="GO" id="GO:0051205">
    <property type="term" value="P:protein insertion into membrane"/>
    <property type="evidence" value="ECO:0007669"/>
    <property type="project" value="TreeGrafter"/>
</dbReference>
<keyword evidence="8" id="KW-0143">Chaperone</keyword>